<proteinExistence type="predicted"/>
<organism evidence="2 3">
    <name type="scientific">Chionoecetes opilio</name>
    <name type="common">Atlantic snow crab</name>
    <name type="synonym">Cancer opilio</name>
    <dbReference type="NCBI Taxonomy" id="41210"/>
    <lineage>
        <taxon>Eukaryota</taxon>
        <taxon>Metazoa</taxon>
        <taxon>Ecdysozoa</taxon>
        <taxon>Arthropoda</taxon>
        <taxon>Crustacea</taxon>
        <taxon>Multicrustacea</taxon>
        <taxon>Malacostraca</taxon>
        <taxon>Eumalacostraca</taxon>
        <taxon>Eucarida</taxon>
        <taxon>Decapoda</taxon>
        <taxon>Pleocyemata</taxon>
        <taxon>Brachyura</taxon>
        <taxon>Eubrachyura</taxon>
        <taxon>Majoidea</taxon>
        <taxon>Majidae</taxon>
        <taxon>Chionoecetes</taxon>
    </lineage>
</organism>
<dbReference type="AlphaFoldDB" id="A0A8J5CJH9"/>
<protein>
    <submittedName>
        <fullName evidence="2">Uncharacterized protein</fullName>
    </submittedName>
</protein>
<sequence length="222" mass="25112">MVYGTPALTSLPSWHHLRSSTLRSHPAHRHHHSRFLLATPTRVGHAHRNIAYVLRWVMRIPNLCGMLLSTTLKMAERVVSPAEFELGTSSSPLQTTNHSATASPEECTAHLPKIHFQLSLKPLQMQLQTNAQSPPRYSRKRTLMLGYVAFIVLGLVSTWLPLFLPHPRGSLLLGGSSSLLQLLFLDLVKFHRDGHKTLSTTDWHSGNHIWMNDKVYHSHIHT</sequence>
<gene>
    <name evidence="2" type="ORF">GWK47_002048</name>
</gene>
<keyword evidence="1" id="KW-0472">Membrane</keyword>
<dbReference type="Proteomes" id="UP000770661">
    <property type="component" value="Unassembled WGS sequence"/>
</dbReference>
<keyword evidence="1" id="KW-0812">Transmembrane</keyword>
<keyword evidence="3" id="KW-1185">Reference proteome</keyword>
<evidence type="ECO:0000313" key="2">
    <source>
        <dbReference type="EMBL" id="KAG0712579.1"/>
    </source>
</evidence>
<accession>A0A8J5CJH9</accession>
<evidence type="ECO:0000313" key="3">
    <source>
        <dbReference type="Proteomes" id="UP000770661"/>
    </source>
</evidence>
<name>A0A8J5CJH9_CHIOP</name>
<reference evidence="2" key="1">
    <citation type="submission" date="2020-07" db="EMBL/GenBank/DDBJ databases">
        <title>The High-quality genome of the commercially important snow crab, Chionoecetes opilio.</title>
        <authorList>
            <person name="Jeong J.-H."/>
            <person name="Ryu S."/>
        </authorList>
    </citation>
    <scope>NUCLEOTIDE SEQUENCE</scope>
    <source>
        <strain evidence="2">MADBK_172401_WGS</strain>
        <tissue evidence="2">Digestive gland</tissue>
    </source>
</reference>
<evidence type="ECO:0000256" key="1">
    <source>
        <dbReference type="SAM" id="Phobius"/>
    </source>
</evidence>
<dbReference type="OrthoDB" id="5296287at2759"/>
<keyword evidence="1" id="KW-1133">Transmembrane helix</keyword>
<dbReference type="EMBL" id="JACEEZ010022295">
    <property type="protein sequence ID" value="KAG0712579.1"/>
    <property type="molecule type" value="Genomic_DNA"/>
</dbReference>
<feature type="transmembrane region" description="Helical" evidence="1">
    <location>
        <begin position="143"/>
        <end position="164"/>
    </location>
</feature>
<comment type="caution">
    <text evidence="2">The sequence shown here is derived from an EMBL/GenBank/DDBJ whole genome shotgun (WGS) entry which is preliminary data.</text>
</comment>